<dbReference type="Proteomes" id="UP000031599">
    <property type="component" value="Unassembled WGS sequence"/>
</dbReference>
<reference evidence="3 4" key="1">
    <citation type="submission" date="2014-12" db="EMBL/GenBank/DDBJ databases">
        <title>Genome assembly of Enhygromyxa salina DSM 15201.</title>
        <authorList>
            <person name="Sharma G."/>
            <person name="Subramanian S."/>
        </authorList>
    </citation>
    <scope>NUCLEOTIDE SEQUENCE [LARGE SCALE GENOMIC DNA]</scope>
    <source>
        <strain evidence="3 4">DSM 15201</strain>
    </source>
</reference>
<feature type="transmembrane region" description="Helical" evidence="1">
    <location>
        <begin position="210"/>
        <end position="232"/>
    </location>
</feature>
<keyword evidence="1" id="KW-0472">Membrane</keyword>
<dbReference type="AlphaFoldDB" id="A0A0C1ZPF6"/>
<evidence type="ECO:0000256" key="1">
    <source>
        <dbReference type="SAM" id="Phobius"/>
    </source>
</evidence>
<feature type="transmembrane region" description="Helical" evidence="1">
    <location>
        <begin position="260"/>
        <end position="282"/>
    </location>
</feature>
<comment type="caution">
    <text evidence="3">The sequence shown here is derived from an EMBL/GenBank/DDBJ whole genome shotgun (WGS) entry which is preliminary data.</text>
</comment>
<protein>
    <recommendedName>
        <fullName evidence="2">PEGA domain-containing protein</fullName>
    </recommendedName>
</protein>
<gene>
    <name evidence="3" type="ORF">DB30_00038</name>
</gene>
<accession>A0A0C1ZPF6</accession>
<feature type="domain" description="PEGA" evidence="2">
    <location>
        <begin position="128"/>
        <end position="172"/>
    </location>
</feature>
<dbReference type="Pfam" id="PF08308">
    <property type="entry name" value="PEGA"/>
    <property type="match status" value="1"/>
</dbReference>
<dbReference type="InterPro" id="IPR013229">
    <property type="entry name" value="PEGA"/>
</dbReference>
<keyword evidence="1" id="KW-1133">Transmembrane helix</keyword>
<evidence type="ECO:0000259" key="2">
    <source>
        <dbReference type="Pfam" id="PF08308"/>
    </source>
</evidence>
<keyword evidence="1" id="KW-0812">Transmembrane</keyword>
<dbReference type="EMBL" id="JMCC02000001">
    <property type="protein sequence ID" value="KIG19529.1"/>
    <property type="molecule type" value="Genomic_DNA"/>
</dbReference>
<name>A0A0C1ZPF6_9BACT</name>
<evidence type="ECO:0000313" key="4">
    <source>
        <dbReference type="Proteomes" id="UP000031599"/>
    </source>
</evidence>
<evidence type="ECO:0000313" key="3">
    <source>
        <dbReference type="EMBL" id="KIG19529.1"/>
    </source>
</evidence>
<proteinExistence type="predicted"/>
<organism evidence="3 4">
    <name type="scientific">Enhygromyxa salina</name>
    <dbReference type="NCBI Taxonomy" id="215803"/>
    <lineage>
        <taxon>Bacteria</taxon>
        <taxon>Pseudomonadati</taxon>
        <taxon>Myxococcota</taxon>
        <taxon>Polyangia</taxon>
        <taxon>Nannocystales</taxon>
        <taxon>Nannocystaceae</taxon>
        <taxon>Enhygromyxa</taxon>
    </lineage>
</organism>
<sequence>MAPVEYTGELPQDFRREFEQTLAKSLERAGRTAVVLRSNDCASFECMREAATAAEIPVTLAVRVNNGSREYSAEILAHDSRTGEKLAQVSITCGVCGQQEFLDAIPAKIIELESEIDRIFAGRTEPPRLRVAGTPNAAELTLDGAMIGVSPLDVEVRTGDHQLEIRARNHTTQVHRWIAVGGVEEVVEYELKRLLVKRERERKPRPGLRVGGWFAVSLGVISVGTGAVLIGIDGRPHMPTCAPSSLDLNGACPNVYTTGALGAVALAVGLAGAGTGAGLLIFEHQARPKEPLTAELRLSAGGLALRF</sequence>